<feature type="transmembrane region" description="Helical" evidence="8">
    <location>
        <begin position="20"/>
        <end position="42"/>
    </location>
</feature>
<keyword evidence="4 8" id="KW-0812">Transmembrane</keyword>
<dbReference type="GO" id="GO:0005886">
    <property type="term" value="C:plasma membrane"/>
    <property type="evidence" value="ECO:0007669"/>
    <property type="project" value="UniProtKB-SubCell"/>
</dbReference>
<evidence type="ECO:0000256" key="5">
    <source>
        <dbReference type="ARBA" id="ARBA00022989"/>
    </source>
</evidence>
<dbReference type="InterPro" id="IPR051800">
    <property type="entry name" value="PqiA-PqiB_transport"/>
</dbReference>
<evidence type="ECO:0000313" key="11">
    <source>
        <dbReference type="Proteomes" id="UP000619079"/>
    </source>
</evidence>
<keyword evidence="7" id="KW-0175">Coiled coil</keyword>
<keyword evidence="2" id="KW-1003">Cell membrane</keyword>
<feature type="domain" description="Mce/MlaD" evidence="9">
    <location>
        <begin position="49"/>
        <end position="135"/>
    </location>
</feature>
<dbReference type="RefSeq" id="WP_199024258.1">
    <property type="nucleotide sequence ID" value="NZ_JAELVR010000004.1"/>
</dbReference>
<reference evidence="10" key="1">
    <citation type="submission" date="2020-12" db="EMBL/GenBank/DDBJ databases">
        <title>Sedimentitalea sp. nov., isolated from sand in Incheon.</title>
        <authorList>
            <person name="Kim W."/>
        </authorList>
    </citation>
    <scope>NUCLEOTIDE SEQUENCE</scope>
    <source>
        <strain evidence="10">CAU 1593</strain>
    </source>
</reference>
<dbReference type="InterPro" id="IPR003399">
    <property type="entry name" value="Mce/MlaD"/>
</dbReference>
<evidence type="ECO:0000256" key="3">
    <source>
        <dbReference type="ARBA" id="ARBA00022519"/>
    </source>
</evidence>
<evidence type="ECO:0000259" key="9">
    <source>
        <dbReference type="Pfam" id="PF02470"/>
    </source>
</evidence>
<protein>
    <submittedName>
        <fullName evidence="10">Paraquat-inducible protein B</fullName>
    </submittedName>
</protein>
<evidence type="ECO:0000256" key="6">
    <source>
        <dbReference type="ARBA" id="ARBA00023136"/>
    </source>
</evidence>
<keyword evidence="6 8" id="KW-0472">Membrane</keyword>
<evidence type="ECO:0000256" key="7">
    <source>
        <dbReference type="SAM" id="Coils"/>
    </source>
</evidence>
<organism evidence="10 11">
    <name type="scientific">Sedimentitalea arenosa</name>
    <dbReference type="NCBI Taxonomy" id="2798803"/>
    <lineage>
        <taxon>Bacteria</taxon>
        <taxon>Pseudomonadati</taxon>
        <taxon>Pseudomonadota</taxon>
        <taxon>Alphaproteobacteria</taxon>
        <taxon>Rhodobacterales</taxon>
        <taxon>Paracoccaceae</taxon>
        <taxon>Sedimentitalea</taxon>
    </lineage>
</organism>
<gene>
    <name evidence="10" type="ORF">JF290_07700</name>
</gene>
<proteinExistence type="predicted"/>
<evidence type="ECO:0000256" key="8">
    <source>
        <dbReference type="SAM" id="Phobius"/>
    </source>
</evidence>
<comment type="caution">
    <text evidence="10">The sequence shown here is derived from an EMBL/GenBank/DDBJ whole genome shotgun (WGS) entry which is preliminary data.</text>
</comment>
<dbReference type="Proteomes" id="UP000619079">
    <property type="component" value="Unassembled WGS sequence"/>
</dbReference>
<accession>A0A8J7LRZ8</accession>
<dbReference type="PANTHER" id="PTHR30462">
    <property type="entry name" value="INTERMEMBRANE TRANSPORT PROTEIN PQIB-RELATED"/>
    <property type="match status" value="1"/>
</dbReference>
<evidence type="ECO:0000256" key="1">
    <source>
        <dbReference type="ARBA" id="ARBA00004533"/>
    </source>
</evidence>
<feature type="domain" description="Mce/MlaD" evidence="9">
    <location>
        <begin position="165"/>
        <end position="224"/>
    </location>
</feature>
<keyword evidence="3" id="KW-0997">Cell inner membrane</keyword>
<keyword evidence="5 8" id="KW-1133">Transmembrane helix</keyword>
<feature type="coiled-coil region" evidence="7">
    <location>
        <begin position="608"/>
        <end position="645"/>
    </location>
</feature>
<keyword evidence="11" id="KW-1185">Reference proteome</keyword>
<dbReference type="EMBL" id="JAELVR010000004">
    <property type="protein sequence ID" value="MBJ6371409.1"/>
    <property type="molecule type" value="Genomic_DNA"/>
</dbReference>
<comment type="subcellular location">
    <subcellularLocation>
        <location evidence="1">Cell inner membrane</location>
    </subcellularLocation>
</comment>
<dbReference type="AlphaFoldDB" id="A0A8J7LRZ8"/>
<evidence type="ECO:0000313" key="10">
    <source>
        <dbReference type="EMBL" id="MBJ6371409.1"/>
    </source>
</evidence>
<name>A0A8J7LRZ8_9RHOB</name>
<evidence type="ECO:0000256" key="2">
    <source>
        <dbReference type="ARBA" id="ARBA00022475"/>
    </source>
</evidence>
<dbReference type="Pfam" id="PF02470">
    <property type="entry name" value="MlaD"/>
    <property type="match status" value="2"/>
</dbReference>
<sequence length="695" mass="73698">MTDMPQPAEMERRPRKPSPWRNLSVVWLVPVLALVVSLGIAWRTYADRGQLIEIEFQNAAGVKAGETTLHYRDVIIGTVENVGFTEDLEKVLVSARVDNNIVPFLNETAQFWVVRPEVTAQGVSGLSTVLSGVYIEGTWEKTGGPAPDRFQGLDQRPLVDVTDEGTRVTLTTQDGTVTSAGTPVFYRGVQVGRTEAPRLDESGSVVMVEAFVEAPHDRLLTTATRFWDNSGFSVSLGADGLTLDVGSFAALLSGGISFNTFFDGGRPVEAGHIYELYVDQDSAKTNAFSRVSGNTVTLATVFQGGVSGLTSPAEVRYEGLKIGEVRSVSAFVTGEGNDMEVSQQVLLEIDPELMGLPANSGLEDVLDLLSPAVDEGLRARLESANLLGSTLIVELAKVEGAGPASLDRTADPYPVIPSVPSNVQDINATLEGVLKRVNGLRIEELIQQATSTLASIETVATGSEIQTIPKAVVDLIEDARALVNSEAAKALPGEALDALADLRITIDRVNSDGVIAKLSSTLASADAAMANLSTASDELPALVADLREVAAEARDLPARELVESATEFLNGADALIDSEETRAIPPALTAALEQLRGLLAELQTGGAIENTNAALASARSATESLERATADLPSLTARLESLVARSEDLISAYGARSDFNSETLSMLREISAAARTVTSLARSLERSPNSLLFGK</sequence>
<dbReference type="PANTHER" id="PTHR30462:SF0">
    <property type="entry name" value="INTERMEMBRANE TRANSPORT PROTEIN YEBT"/>
    <property type="match status" value="1"/>
</dbReference>
<evidence type="ECO:0000256" key="4">
    <source>
        <dbReference type="ARBA" id="ARBA00022692"/>
    </source>
</evidence>